<dbReference type="GO" id="GO:0005886">
    <property type="term" value="C:plasma membrane"/>
    <property type="evidence" value="ECO:0007669"/>
    <property type="project" value="TreeGrafter"/>
</dbReference>
<reference evidence="2 3" key="1">
    <citation type="submission" date="2015-11" db="EMBL/GenBank/DDBJ databases">
        <title>Draft Genome Sequence of the Type Strain Trueperella bernardiae LCDC 89-0504T, Isolated from Blood Culture.</title>
        <authorList>
            <person name="Bernier A.-M."/>
            <person name="Bernard K."/>
        </authorList>
    </citation>
    <scope>NUCLEOTIDE SEQUENCE [LARGE SCALE GENOMIC DNA]</scope>
    <source>
        <strain evidence="2 3">LCDC 89-0504</strain>
    </source>
</reference>
<feature type="transmembrane region" description="Helical" evidence="1">
    <location>
        <begin position="118"/>
        <end position="140"/>
    </location>
</feature>
<dbReference type="Proteomes" id="UP000054404">
    <property type="component" value="Unassembled WGS sequence"/>
</dbReference>
<dbReference type="PANTHER" id="PTHR37958">
    <property type="entry name" value="SODIUM-POTASSIUM/PROTON ANTIPORTER CHAA"/>
    <property type="match status" value="1"/>
</dbReference>
<organism evidence="2 3">
    <name type="scientific">Trueperella bernardiae</name>
    <dbReference type="NCBI Taxonomy" id="59561"/>
    <lineage>
        <taxon>Bacteria</taxon>
        <taxon>Bacillati</taxon>
        <taxon>Actinomycetota</taxon>
        <taxon>Actinomycetes</taxon>
        <taxon>Actinomycetales</taxon>
        <taxon>Actinomycetaceae</taxon>
        <taxon>Trueperella</taxon>
    </lineage>
</organism>
<proteinExistence type="predicted"/>
<dbReference type="PATRIC" id="fig|59561.3.peg.926"/>
<keyword evidence="1" id="KW-0812">Transmembrane</keyword>
<name>A0A0W1KLH9_9ACTO</name>
<dbReference type="GO" id="GO:0015385">
    <property type="term" value="F:sodium:proton antiporter activity"/>
    <property type="evidence" value="ECO:0007669"/>
    <property type="project" value="TreeGrafter"/>
</dbReference>
<keyword evidence="3" id="KW-1185">Reference proteome</keyword>
<dbReference type="GO" id="GO:0015386">
    <property type="term" value="F:potassium:proton antiporter activity"/>
    <property type="evidence" value="ECO:0007669"/>
    <property type="project" value="TreeGrafter"/>
</dbReference>
<dbReference type="InterPro" id="IPR052946">
    <property type="entry name" value="Alkaline_pH_Ca-Antiporter"/>
</dbReference>
<keyword evidence="1" id="KW-0472">Membrane</keyword>
<feature type="transmembrane region" description="Helical" evidence="1">
    <location>
        <begin position="35"/>
        <end position="65"/>
    </location>
</feature>
<sequence>MLEGLPGRPGAALVLPIATRHRRGTALKKGHMPAVIAWLAMGLTLVVDLSGPVTVAGILAVIIYASFEVKRRADALSRRLGEPVGTIILTLSIMLIEVGMVASVLLGPGTHASIARDAAFSAAMLILNGILAGAILAHVARRGPMPIRARALAWYLGTLGVLGTGAFVLPRAVGEYRGGWAVMAGVGLVAAYGVFMWRQLGPGAGDFSEADSPPRSSEPVARNLVSLVVTLVAIVALSHALGPLLDATVGNTAIVGLIVAGVVLLPETVTTLLAGWEGQSQRVSNLTHGALVSVLGGSVPAVVLIGVATGQDIVLGVGGTELALLAATLGLQATALAGRRFNAAHGLGHLTLLAAYVAGLLA</sequence>
<dbReference type="AlphaFoldDB" id="A0A0W1KLH9"/>
<evidence type="ECO:0000313" key="3">
    <source>
        <dbReference type="Proteomes" id="UP000054404"/>
    </source>
</evidence>
<feature type="transmembrane region" description="Helical" evidence="1">
    <location>
        <begin position="86"/>
        <end position="106"/>
    </location>
</feature>
<feature type="transmembrane region" description="Helical" evidence="1">
    <location>
        <begin position="179"/>
        <end position="200"/>
    </location>
</feature>
<protein>
    <submittedName>
        <fullName evidence="2">Sodium/proton antiporter ChaA</fullName>
    </submittedName>
</protein>
<feature type="transmembrane region" description="Helical" evidence="1">
    <location>
        <begin position="313"/>
        <end position="331"/>
    </location>
</feature>
<feature type="transmembrane region" description="Helical" evidence="1">
    <location>
        <begin position="220"/>
        <end position="241"/>
    </location>
</feature>
<feature type="transmembrane region" description="Helical" evidence="1">
    <location>
        <begin position="286"/>
        <end position="307"/>
    </location>
</feature>
<dbReference type="EMBL" id="LNIZ01000003">
    <property type="protein sequence ID" value="KTF04412.1"/>
    <property type="molecule type" value="Genomic_DNA"/>
</dbReference>
<accession>A0A0W1KLH9</accession>
<evidence type="ECO:0000313" key="2">
    <source>
        <dbReference type="EMBL" id="KTF04412.1"/>
    </source>
</evidence>
<dbReference type="PANTHER" id="PTHR37958:SF1">
    <property type="entry name" value="SODIUM-POTASSIUM_PROTON ANTIPORTER CHAA"/>
    <property type="match status" value="1"/>
</dbReference>
<gene>
    <name evidence="2" type="primary">chaA</name>
    <name evidence="2" type="ORF">AQZ59_00935</name>
</gene>
<dbReference type="STRING" id="59561.AQZ59_00935"/>
<evidence type="ECO:0000256" key="1">
    <source>
        <dbReference type="SAM" id="Phobius"/>
    </source>
</evidence>
<feature type="transmembrane region" description="Helical" evidence="1">
    <location>
        <begin position="253"/>
        <end position="274"/>
    </location>
</feature>
<feature type="transmembrane region" description="Helical" evidence="1">
    <location>
        <begin position="152"/>
        <end position="173"/>
    </location>
</feature>
<comment type="caution">
    <text evidence="2">The sequence shown here is derived from an EMBL/GenBank/DDBJ whole genome shotgun (WGS) entry which is preliminary data.</text>
</comment>
<keyword evidence="1" id="KW-1133">Transmembrane helix</keyword>